<accession>A0AAU8G889</accession>
<organism evidence="1">
    <name type="scientific">Dehalogenimonas sp. 4OHTPN</name>
    <dbReference type="NCBI Taxonomy" id="3166643"/>
    <lineage>
        <taxon>Bacteria</taxon>
        <taxon>Bacillati</taxon>
        <taxon>Chloroflexota</taxon>
        <taxon>Dehalococcoidia</taxon>
        <taxon>Dehalococcoidales</taxon>
        <taxon>Dehalococcoidaceae</taxon>
        <taxon>Dehalogenimonas</taxon>
    </lineage>
</organism>
<dbReference type="RefSeq" id="WP_353714346.1">
    <property type="nucleotide sequence ID" value="NZ_CP159307.1"/>
</dbReference>
<evidence type="ECO:0000313" key="1">
    <source>
        <dbReference type="EMBL" id="XCH33094.1"/>
    </source>
</evidence>
<name>A0AAU8G889_9CHLR</name>
<sequence length="202" mass="22800">MSKCSGGFGVPQSASDDRLEQDLAAVQAMVADKRQKVGIKYDRFITRVAEVLRANYPSAFPMPDDQLKELVAAVDVIGEESRGLLKKLGEYCAGCGWCCSRTSKIVVNQKDAERISRVLRRRTEDLFSHGGNEWTIKDARPCQWWNPKNGRCTIYNIRPETCRTWPLAINERGQKMLHPVVECAFAVLVLADKVVRHLRGIH</sequence>
<dbReference type="PANTHER" id="PTHR35866:SF1">
    <property type="entry name" value="YKGJ FAMILY CYSTEINE CLUSTER PROTEIN"/>
    <property type="match status" value="1"/>
</dbReference>
<reference evidence="1" key="1">
    <citation type="submission" date="2024-06" db="EMBL/GenBank/DDBJ databases">
        <title>A Novel Isolate, Dehalogenimonas sp. Strain 4OHTPN, Dechlorinates Aromatic 4 Hydroxy chlorothalonil by a Novel Reductive Dehalogenase.</title>
        <authorList>
            <person name="Liu G."/>
        </authorList>
    </citation>
    <scope>NUCLEOTIDE SEQUENCE</scope>
    <source>
        <strain evidence="1">4OHTPN</strain>
    </source>
</reference>
<dbReference type="PANTHER" id="PTHR35866">
    <property type="entry name" value="PUTATIVE-RELATED"/>
    <property type="match status" value="1"/>
</dbReference>
<gene>
    <name evidence="1" type="ORF">ABV300_08065</name>
</gene>
<dbReference type="Pfam" id="PF03692">
    <property type="entry name" value="CxxCxxCC"/>
    <property type="match status" value="1"/>
</dbReference>
<protein>
    <submittedName>
        <fullName evidence="1">YkgJ family cysteine cluster protein</fullName>
    </submittedName>
</protein>
<proteinExistence type="predicted"/>
<dbReference type="AlphaFoldDB" id="A0AAU8G889"/>
<dbReference type="InterPro" id="IPR005358">
    <property type="entry name" value="Puta_zinc/iron-chelating_dom"/>
</dbReference>
<dbReference type="EMBL" id="CP159307">
    <property type="protein sequence ID" value="XCH33094.1"/>
    <property type="molecule type" value="Genomic_DNA"/>
</dbReference>